<dbReference type="InterPro" id="IPR017853">
    <property type="entry name" value="GH"/>
</dbReference>
<evidence type="ECO:0000313" key="5">
    <source>
        <dbReference type="EMBL" id="KAJ1999409.1"/>
    </source>
</evidence>
<dbReference type="InterPro" id="IPR008811">
    <property type="entry name" value="Glycosyl_hydrolases_36"/>
</dbReference>
<evidence type="ECO:0000256" key="3">
    <source>
        <dbReference type="ARBA" id="ARBA00023277"/>
    </source>
</evidence>
<evidence type="ECO:0000313" key="6">
    <source>
        <dbReference type="Proteomes" id="UP001150907"/>
    </source>
</evidence>
<dbReference type="AlphaFoldDB" id="A0A9W8B9E0"/>
<comment type="catalytic activity">
    <reaction evidence="4">
        <text>alpha-D-galactosyl-(1-&gt;3)-1D-myo-inositol + sucrose = raffinose + myo-inositol</text>
        <dbReference type="Rhea" id="RHEA:20161"/>
        <dbReference type="ChEBI" id="CHEBI:16634"/>
        <dbReference type="ChEBI" id="CHEBI:17268"/>
        <dbReference type="ChEBI" id="CHEBI:17505"/>
        <dbReference type="ChEBI" id="CHEBI:17992"/>
        <dbReference type="EC" id="2.4.1.82"/>
    </reaction>
</comment>
<dbReference type="PANTHER" id="PTHR31268:SF32">
    <property type="entry name" value="GALACTINOL--SUCROSE GALACTOSYLTRANSFERASE 2-RELATED"/>
    <property type="match status" value="1"/>
</dbReference>
<dbReference type="SUPFAM" id="SSF51445">
    <property type="entry name" value="(Trans)glycosidases"/>
    <property type="match status" value="1"/>
</dbReference>
<dbReference type="InterPro" id="IPR013785">
    <property type="entry name" value="Aldolase_TIM"/>
</dbReference>
<name>A0A9W8B9E0_9FUNG</name>
<evidence type="ECO:0008006" key="7">
    <source>
        <dbReference type="Google" id="ProtNLM"/>
    </source>
</evidence>
<dbReference type="Proteomes" id="UP001150907">
    <property type="component" value="Unassembled WGS sequence"/>
</dbReference>
<reference evidence="5" key="1">
    <citation type="submission" date="2022-07" db="EMBL/GenBank/DDBJ databases">
        <title>Phylogenomic reconstructions and comparative analyses of Kickxellomycotina fungi.</title>
        <authorList>
            <person name="Reynolds N.K."/>
            <person name="Stajich J.E."/>
            <person name="Barry K."/>
            <person name="Grigoriev I.V."/>
            <person name="Crous P."/>
            <person name="Smith M.E."/>
        </authorList>
    </citation>
    <scope>NUCLEOTIDE SEQUENCE</scope>
    <source>
        <strain evidence="5">IMI 214461</strain>
    </source>
</reference>
<sequence>MTKACVYPPLGALTCVREPIIAFRVCFVHGRSDTEPIWEAEIWSNMGSGDQWQGMPLSRITAVSELALINVAQLGAGCHADQFSLDLPVTIAMAKGFEFTVRWRYRQESGGGGDWQWATSYGQNARVAVRPRLADPDKTPASFWRQQLRSLLRPADTNDHRVPRSAVAIADSWQVSPTGASCVLRPSSNDSADSKNGMGYFGQLDAVDGVLVFARKDPFWMVPRAGTDISVAAGLDVVLVLVELGTGAYAALMPFAKDTPLCATAVFCVGPDNALYLQVRPALDLASIRVAASVSRYAHGAISGLFERIQQALPQPSPSLPSQPLSPPPAAHPTLLSENMGYSTWNTFYQQVTHDGVVSELSDIYRIGHAAKQPTPEWVLIDDGWQTTSQYNGLGQLREICANKEKFPGQLRQTVDALTQIGTRRVGVWHALWGYWGGIDPGGLLAQQFALEQYHRCWSSAVQEETEIWLIPKASIAAFYDTFYEWLSSQGVTFVKVDYQGAFETLSEYSNPTADICSMRNAYYDAMERAAVKHFGPGSIIYCMSQTPHLLLRSLQRQLQCPSNSATVDTSQAAQCDLLRNSDDYYPNEASSHSWHIYCNMANALWSRELSSLYALDWDMFQPGAAESNIHAVARSLSGGPFYVSGAAAGYAHQDLTSIIGQAGQPPLRSPPLLGNRCLFTDMTATADFLVGATAFSEGSSVMFSVYNVFRELVVAPVFLSQMYTEAHVPSASGGSGAGRFVIHQQTTGKVVTCSVLNDVYLLALQPWACDAITVVRMCMFRSSDRSAVLYAACIGDTSRYAGIALVERNVFGAVQPVSDAPTRPPAPPCNGLRQWSLRARVASSSASASFALQAYDSMPESCSQPISIHSVRVLGCDIGGWELLGDSGVLNVALQPSLSISNSPITISIVVSVL</sequence>
<gene>
    <name evidence="5" type="ORF">H4R26_005078</name>
</gene>
<dbReference type="EMBL" id="JANBQF010000713">
    <property type="protein sequence ID" value="KAJ1999409.1"/>
    <property type="molecule type" value="Genomic_DNA"/>
</dbReference>
<organism evidence="5 6">
    <name type="scientific">Coemansia thaxteri</name>
    <dbReference type="NCBI Taxonomy" id="2663907"/>
    <lineage>
        <taxon>Eukaryota</taxon>
        <taxon>Fungi</taxon>
        <taxon>Fungi incertae sedis</taxon>
        <taxon>Zoopagomycota</taxon>
        <taxon>Kickxellomycotina</taxon>
        <taxon>Kickxellomycetes</taxon>
        <taxon>Kickxellales</taxon>
        <taxon>Kickxellaceae</taxon>
        <taxon>Coemansia</taxon>
    </lineage>
</organism>
<proteinExistence type="inferred from homology"/>
<protein>
    <recommendedName>
        <fullName evidence="7">Alpha-galactosidase</fullName>
    </recommendedName>
</protein>
<comment type="similarity">
    <text evidence="2">Belongs to the glycosyl hydrolases 36 family.</text>
</comment>
<evidence type="ECO:0000256" key="2">
    <source>
        <dbReference type="ARBA" id="ARBA00007240"/>
    </source>
</evidence>
<keyword evidence="3" id="KW-0119">Carbohydrate metabolism</keyword>
<evidence type="ECO:0000256" key="1">
    <source>
        <dbReference type="ARBA" id="ARBA00001255"/>
    </source>
</evidence>
<dbReference type="GO" id="GO:0004557">
    <property type="term" value="F:alpha-galactosidase activity"/>
    <property type="evidence" value="ECO:0007669"/>
    <property type="project" value="UniProtKB-EC"/>
</dbReference>
<keyword evidence="6" id="KW-1185">Reference proteome</keyword>
<accession>A0A9W8B9E0</accession>
<dbReference type="Pfam" id="PF05691">
    <property type="entry name" value="Raffinose_syn"/>
    <property type="match status" value="2"/>
</dbReference>
<dbReference type="OrthoDB" id="4664297at2759"/>
<dbReference type="PANTHER" id="PTHR31268">
    <property type="match status" value="1"/>
</dbReference>
<dbReference type="GO" id="GO:0047274">
    <property type="term" value="F:galactinol-sucrose galactosyltransferase activity"/>
    <property type="evidence" value="ECO:0007669"/>
    <property type="project" value="UniProtKB-EC"/>
</dbReference>
<comment type="caution">
    <text evidence="5">The sequence shown here is derived from an EMBL/GenBank/DDBJ whole genome shotgun (WGS) entry which is preliminary data.</text>
</comment>
<evidence type="ECO:0000256" key="4">
    <source>
        <dbReference type="ARBA" id="ARBA00049426"/>
    </source>
</evidence>
<comment type="catalytic activity">
    <reaction evidence="1">
        <text>Hydrolysis of terminal, non-reducing alpha-D-galactose residues in alpha-D-galactosides, including galactose oligosaccharides, galactomannans and galactolipids.</text>
        <dbReference type="EC" id="3.2.1.22"/>
    </reaction>
</comment>
<dbReference type="Gene3D" id="3.20.20.70">
    <property type="entry name" value="Aldolase class I"/>
    <property type="match status" value="1"/>
</dbReference>